<feature type="non-terminal residue" evidence="1">
    <location>
        <position position="1"/>
    </location>
</feature>
<evidence type="ECO:0000313" key="2">
    <source>
        <dbReference type="Proteomes" id="UP001593833"/>
    </source>
</evidence>
<accession>A0ABV6YLP6</accession>
<dbReference type="EMBL" id="JBHPKH010000106">
    <property type="protein sequence ID" value="MFC1573262.1"/>
    <property type="molecule type" value="Genomic_DNA"/>
</dbReference>
<evidence type="ECO:0000313" key="1">
    <source>
        <dbReference type="EMBL" id="MFC1573262.1"/>
    </source>
</evidence>
<sequence>SCSAILLHCQAPPELSEDAVVVMDKKARNNIGTCRFTDLLLHSRKGRVCRDIDMNDLARIDLHDDEHVGDCEEGRVLGEEVTCPKLLGMITHEGSPCLIATGCSPDHVAADGTRRVVNAELGCEFLGDLVFAPPRLVAGDTLDEGDVLARNPWTTDLAGT</sequence>
<gene>
    <name evidence="1" type="ORF">ACFL6M_06655</name>
</gene>
<name>A0ABV6YLP6_UNCEI</name>
<keyword evidence="2" id="KW-1185">Reference proteome</keyword>
<protein>
    <submittedName>
        <fullName evidence="1">Uncharacterized protein</fullName>
    </submittedName>
</protein>
<proteinExistence type="predicted"/>
<comment type="caution">
    <text evidence="1">The sequence shown here is derived from an EMBL/GenBank/DDBJ whole genome shotgun (WGS) entry which is preliminary data.</text>
</comment>
<organism evidence="1 2">
    <name type="scientific">Eiseniibacteriota bacterium</name>
    <dbReference type="NCBI Taxonomy" id="2212470"/>
    <lineage>
        <taxon>Bacteria</taxon>
        <taxon>Candidatus Eiseniibacteriota</taxon>
    </lineage>
</organism>
<reference evidence="1 2" key="1">
    <citation type="submission" date="2024-09" db="EMBL/GenBank/DDBJ databases">
        <authorList>
            <person name="D'Angelo T."/>
        </authorList>
    </citation>
    <scope>NUCLEOTIDE SEQUENCE [LARGE SCALE GENOMIC DNA]</scope>
    <source>
        <strain evidence="1">SAG AM-320-E07</strain>
    </source>
</reference>
<dbReference type="Proteomes" id="UP001593833">
    <property type="component" value="Unassembled WGS sequence"/>
</dbReference>